<dbReference type="Pfam" id="PF12849">
    <property type="entry name" value="PBP_like_2"/>
    <property type="match status" value="1"/>
</dbReference>
<dbReference type="PANTHER" id="PTHR30570">
    <property type="entry name" value="PERIPLASMIC PHOSPHATE BINDING COMPONENT OF PHOSPHATE ABC TRANSPORTER"/>
    <property type="match status" value="1"/>
</dbReference>
<accession>A0A160TA40</accession>
<dbReference type="AlphaFoldDB" id="A0A160TA40"/>
<organism evidence="3">
    <name type="scientific">hydrothermal vent metagenome</name>
    <dbReference type="NCBI Taxonomy" id="652676"/>
    <lineage>
        <taxon>unclassified sequences</taxon>
        <taxon>metagenomes</taxon>
        <taxon>ecological metagenomes</taxon>
    </lineage>
</organism>
<dbReference type="Gene3D" id="3.40.190.10">
    <property type="entry name" value="Periplasmic binding protein-like II"/>
    <property type="match status" value="2"/>
</dbReference>
<dbReference type="SUPFAM" id="SSF53850">
    <property type="entry name" value="Periplasmic binding protein-like II"/>
    <property type="match status" value="1"/>
</dbReference>
<proteinExistence type="predicted"/>
<keyword evidence="1" id="KW-0732">Signal</keyword>
<gene>
    <name evidence="3" type="ORF">MGWOODY_Tha949</name>
</gene>
<reference evidence="3" key="1">
    <citation type="submission" date="2015-10" db="EMBL/GenBank/DDBJ databases">
        <authorList>
            <person name="Gilbert D.G."/>
        </authorList>
    </citation>
    <scope>NUCLEOTIDE SEQUENCE</scope>
</reference>
<evidence type="ECO:0000259" key="2">
    <source>
        <dbReference type="Pfam" id="PF12849"/>
    </source>
</evidence>
<dbReference type="EMBL" id="CZQC01000006">
    <property type="protein sequence ID" value="CUS40258.1"/>
    <property type="molecule type" value="Genomic_DNA"/>
</dbReference>
<dbReference type="PANTHER" id="PTHR30570:SF1">
    <property type="entry name" value="PHOSPHATE-BINDING PROTEIN PSTS"/>
    <property type="match status" value="1"/>
</dbReference>
<dbReference type="InterPro" id="IPR024370">
    <property type="entry name" value="PBP_domain"/>
</dbReference>
<name>A0A160TA40_9ZZZZ</name>
<feature type="domain" description="PBP" evidence="2">
    <location>
        <begin position="6"/>
        <end position="294"/>
    </location>
</feature>
<sequence>MGTQAHADRDYISIVGSSTVYPFSTVVAERFGKSSSFRTPKVESTGTGGGLKLFCSGVGEATPDITNASRGIKSSEIELCAQNGIKDIIEVMVGYDGIVLANTKEAEGYSLTRKDVFLALAKMVPNTDGTDTLIENPYKTWKDVNPTLPAHKIEVLGPPPTSGTRDAFVELAMEGGCTQFPFIKAMKNTDKNKYKALCHGLREDGAYIEAGENDNLIVQKLVANPNALGIFGFSFLEQNADKVQGSKIDGKLPTFEAISSGDYPVSRSLFFYVKKAHIGVIPGIQEFLAEFTSEKAMGEDGYLADKGLIPMTEKEAAKVMDAVKNLKTISKDLTEQCASALPKAGPQGSGFCVFNQLSKTDES</sequence>
<dbReference type="InterPro" id="IPR050811">
    <property type="entry name" value="Phosphate_ABC_transporter"/>
</dbReference>
<protein>
    <submittedName>
        <fullName evidence="3">Phosphate ABC transporter, periplasmic phosphate-binding protein PstS (TC 3.A.1.7.1)</fullName>
    </submittedName>
</protein>
<evidence type="ECO:0000256" key="1">
    <source>
        <dbReference type="ARBA" id="ARBA00022729"/>
    </source>
</evidence>
<evidence type="ECO:0000313" key="3">
    <source>
        <dbReference type="EMBL" id="CUS40258.1"/>
    </source>
</evidence>
<dbReference type="CDD" id="cd13654">
    <property type="entry name" value="PBP2_phosphate_like_2"/>
    <property type="match status" value="1"/>
</dbReference>